<evidence type="ECO:0000256" key="5">
    <source>
        <dbReference type="ARBA" id="ARBA00022741"/>
    </source>
</evidence>
<evidence type="ECO:0000313" key="10">
    <source>
        <dbReference type="EMBL" id="XDO98377.1"/>
    </source>
</evidence>
<dbReference type="PANTHER" id="PTHR41523">
    <property type="entry name" value="TWO-COMPONENT SYSTEM SENSOR PROTEIN"/>
    <property type="match status" value="1"/>
</dbReference>
<proteinExistence type="predicted"/>
<protein>
    <recommendedName>
        <fullName evidence="2">histidine kinase</fullName>
        <ecNumber evidence="2">2.7.13.3</ecNumber>
    </recommendedName>
</protein>
<keyword evidence="3" id="KW-0597">Phosphoprotein</keyword>
<dbReference type="Pfam" id="PF07536">
    <property type="entry name" value="HWE_HK"/>
    <property type="match status" value="1"/>
</dbReference>
<keyword evidence="4" id="KW-0808">Transferase</keyword>
<reference evidence="10" key="1">
    <citation type="submission" date="2024-06" db="EMBL/GenBank/DDBJ databases">
        <title>Caulobacter inopinatus, sp. nov.</title>
        <authorList>
            <person name="Donachie S.P."/>
        </authorList>
    </citation>
    <scope>NUCLEOTIDE SEQUENCE</scope>
    <source>
        <strain evidence="10">73W</strain>
    </source>
</reference>
<dbReference type="InterPro" id="IPR036890">
    <property type="entry name" value="HATPase_C_sf"/>
</dbReference>
<dbReference type="SMART" id="SM00911">
    <property type="entry name" value="HWE_HK"/>
    <property type="match status" value="1"/>
</dbReference>
<dbReference type="EC" id="2.7.13.3" evidence="2"/>
<evidence type="ECO:0000256" key="2">
    <source>
        <dbReference type="ARBA" id="ARBA00012438"/>
    </source>
</evidence>
<dbReference type="EMBL" id="CP158375">
    <property type="protein sequence ID" value="XDO98377.1"/>
    <property type="molecule type" value="Genomic_DNA"/>
</dbReference>
<comment type="catalytic activity">
    <reaction evidence="1">
        <text>ATP + protein L-histidine = ADP + protein N-phospho-L-histidine.</text>
        <dbReference type="EC" id="2.7.13.3"/>
    </reaction>
</comment>
<evidence type="ECO:0000256" key="3">
    <source>
        <dbReference type="ARBA" id="ARBA00022553"/>
    </source>
</evidence>
<accession>A0AB39KXP8</accession>
<evidence type="ECO:0000256" key="4">
    <source>
        <dbReference type="ARBA" id="ARBA00022679"/>
    </source>
</evidence>
<dbReference type="CDD" id="cd18774">
    <property type="entry name" value="PDC2_HK_sensor"/>
    <property type="match status" value="1"/>
</dbReference>
<feature type="transmembrane region" description="Helical" evidence="8">
    <location>
        <begin position="249"/>
        <end position="271"/>
    </location>
</feature>
<organism evidence="10">
    <name type="scientific">Caulobacter sp. 73W</name>
    <dbReference type="NCBI Taxonomy" id="3161137"/>
    <lineage>
        <taxon>Bacteria</taxon>
        <taxon>Pseudomonadati</taxon>
        <taxon>Pseudomonadota</taxon>
        <taxon>Alphaproteobacteria</taxon>
        <taxon>Caulobacterales</taxon>
        <taxon>Caulobacteraceae</taxon>
        <taxon>Caulobacter</taxon>
    </lineage>
</organism>
<keyword evidence="8" id="KW-0472">Membrane</keyword>
<dbReference type="CDD" id="cd18773">
    <property type="entry name" value="PDC1_HK_sensor"/>
    <property type="match status" value="1"/>
</dbReference>
<name>A0AB39KXP8_9CAUL</name>
<keyword evidence="7" id="KW-0067">ATP-binding</keyword>
<dbReference type="Gene3D" id="3.30.450.20">
    <property type="entry name" value="PAS domain"/>
    <property type="match status" value="1"/>
</dbReference>
<evidence type="ECO:0000256" key="8">
    <source>
        <dbReference type="SAM" id="Phobius"/>
    </source>
</evidence>
<dbReference type="Gene3D" id="3.30.565.10">
    <property type="entry name" value="Histidine kinase-like ATPase, C-terminal domain"/>
    <property type="match status" value="1"/>
</dbReference>
<dbReference type="RefSeq" id="WP_369062234.1">
    <property type="nucleotide sequence ID" value="NZ_CP158375.1"/>
</dbReference>
<keyword evidence="8" id="KW-0812">Transmembrane</keyword>
<dbReference type="GO" id="GO:0004673">
    <property type="term" value="F:protein histidine kinase activity"/>
    <property type="evidence" value="ECO:0007669"/>
    <property type="project" value="UniProtKB-EC"/>
</dbReference>
<dbReference type="PANTHER" id="PTHR41523:SF7">
    <property type="entry name" value="HISTIDINE KINASE"/>
    <property type="match status" value="1"/>
</dbReference>
<sequence length="521" mass="57091">MAALVALNVAEARRSQERALLADARAVAAAVDTELVRNLQLADALADSEAVSERDWVRARQRIDRAALGPDRWVAISDATGARVLNTFVGPPSQTGRPEQGLPRPRNILAALQTGRPLVSDLFWGPRSGRYVVGIDAPARYAQGDVVVSLVIDPARFLQVTARQKLPPRAMVTLIDGQRRVLARSRDHHRYLNASATAEMIAAMKKGPEGVVASRSLEGEKTMVAYAPSRVAGWTTLVVVPKRSLIGPIWTNVLGVTLVVLLAGSLGVLVVSLQARSISRELDALENDAKAVGHGQIVNARSGTIANFDRVQAALAGASFELERREARQKLMINELNHRVKNTLATVQALAMQTFRQVDGDARAKFEERLSALGQAHDLLTISAWARIDIHDVVGRCAIRPDNQIDLEGPSVLLPPEAALALCMIIHELTTNSIKYGALSTLEGRIEVQWRTVGERRVDFLWRETGGPRVSAPERKGFGTRLMDRLARHELNGRIERIYDLEGLVVQGRFELSDQSRWADV</sequence>
<keyword evidence="6 10" id="KW-0418">Kinase</keyword>
<evidence type="ECO:0000256" key="1">
    <source>
        <dbReference type="ARBA" id="ARBA00000085"/>
    </source>
</evidence>
<keyword evidence="5" id="KW-0547">Nucleotide-binding</keyword>
<evidence type="ECO:0000256" key="6">
    <source>
        <dbReference type="ARBA" id="ARBA00022777"/>
    </source>
</evidence>
<evidence type="ECO:0000259" key="9">
    <source>
        <dbReference type="SMART" id="SM00911"/>
    </source>
</evidence>
<dbReference type="InterPro" id="IPR011102">
    <property type="entry name" value="Sig_transdc_His_kinase_HWE"/>
</dbReference>
<dbReference type="GO" id="GO:0005524">
    <property type="term" value="F:ATP binding"/>
    <property type="evidence" value="ECO:0007669"/>
    <property type="project" value="UniProtKB-KW"/>
</dbReference>
<gene>
    <name evidence="10" type="ORF">ABOZ73_08180</name>
</gene>
<keyword evidence="8" id="KW-1133">Transmembrane helix</keyword>
<feature type="domain" description="Signal transduction histidine kinase HWE region" evidence="9">
    <location>
        <begin position="335"/>
        <end position="411"/>
    </location>
</feature>
<evidence type="ECO:0000256" key="7">
    <source>
        <dbReference type="ARBA" id="ARBA00022840"/>
    </source>
</evidence>
<dbReference type="AlphaFoldDB" id="A0AB39KXP8"/>